<evidence type="ECO:0000256" key="1">
    <source>
        <dbReference type="ARBA" id="ARBA00023015"/>
    </source>
</evidence>
<dbReference type="STRING" id="573413.Spirs_2844"/>
<evidence type="ECO:0000259" key="4">
    <source>
        <dbReference type="PROSITE" id="PS50949"/>
    </source>
</evidence>
<gene>
    <name evidence="5" type="ordered locus">Spirs_2844</name>
</gene>
<dbReference type="eggNOG" id="COG2188">
    <property type="taxonomic scope" value="Bacteria"/>
</dbReference>
<dbReference type="InterPro" id="IPR050679">
    <property type="entry name" value="Bact_HTH_transcr_reg"/>
</dbReference>
<dbReference type="SMART" id="SM00345">
    <property type="entry name" value="HTH_GNTR"/>
    <property type="match status" value="1"/>
</dbReference>
<sequence>MSYGAGKVADRWKVDSVPLYVKVKERIIEMIEDGEFVGNRLPPENMLSERLSVSRASIREALAALSREGIVSKRHGIGNLIHRSTLRSRMRIDRYVDFSEILRDAGHRVRFERTAYHWLPGEETLCIEACYIADEKPAIMVKVLVPSEMLASDPLKDDCLYNTLPDFLNTYACEPVSHSLCYFKPAAASDATSRQLDVPPGAPILEWKESFYSIFDKILAKTTIHFNPEIVSFSLLRKWE</sequence>
<keyword evidence="3" id="KW-0804">Transcription</keyword>
<dbReference type="PANTHER" id="PTHR44846:SF1">
    <property type="entry name" value="MANNOSYL-D-GLYCERATE TRANSPORT_METABOLISM SYSTEM REPRESSOR MNGR-RELATED"/>
    <property type="match status" value="1"/>
</dbReference>
<dbReference type="CDD" id="cd07377">
    <property type="entry name" value="WHTH_GntR"/>
    <property type="match status" value="1"/>
</dbReference>
<dbReference type="Gene3D" id="1.10.10.10">
    <property type="entry name" value="Winged helix-like DNA-binding domain superfamily/Winged helix DNA-binding domain"/>
    <property type="match status" value="1"/>
</dbReference>
<dbReference type="SUPFAM" id="SSF64288">
    <property type="entry name" value="Chorismate lyase-like"/>
    <property type="match status" value="1"/>
</dbReference>
<dbReference type="EMBL" id="CP002116">
    <property type="protein sequence ID" value="ADK81947.1"/>
    <property type="molecule type" value="Genomic_DNA"/>
</dbReference>
<dbReference type="SUPFAM" id="SSF46785">
    <property type="entry name" value="Winged helix' DNA-binding domain"/>
    <property type="match status" value="1"/>
</dbReference>
<protein>
    <submittedName>
        <fullName evidence="5">Transcriptional regulator, GntR family</fullName>
    </submittedName>
</protein>
<dbReference type="Proteomes" id="UP000002318">
    <property type="component" value="Chromosome"/>
</dbReference>
<keyword evidence="2" id="KW-0238">DNA-binding</keyword>
<evidence type="ECO:0000313" key="5">
    <source>
        <dbReference type="EMBL" id="ADK81947.1"/>
    </source>
</evidence>
<dbReference type="Pfam" id="PF07702">
    <property type="entry name" value="UTRA"/>
    <property type="match status" value="1"/>
</dbReference>
<dbReference type="PROSITE" id="PS50949">
    <property type="entry name" value="HTH_GNTR"/>
    <property type="match status" value="1"/>
</dbReference>
<dbReference type="GO" id="GO:0045892">
    <property type="term" value="P:negative regulation of DNA-templated transcription"/>
    <property type="evidence" value="ECO:0007669"/>
    <property type="project" value="TreeGrafter"/>
</dbReference>
<evidence type="ECO:0000256" key="3">
    <source>
        <dbReference type="ARBA" id="ARBA00023163"/>
    </source>
</evidence>
<dbReference type="Gene3D" id="3.40.1410.10">
    <property type="entry name" value="Chorismate lyase-like"/>
    <property type="match status" value="1"/>
</dbReference>
<evidence type="ECO:0000256" key="2">
    <source>
        <dbReference type="ARBA" id="ARBA00023125"/>
    </source>
</evidence>
<feature type="domain" description="HTH gntR-type" evidence="4">
    <location>
        <begin position="17"/>
        <end position="84"/>
    </location>
</feature>
<dbReference type="InterPro" id="IPR028978">
    <property type="entry name" value="Chorismate_lyase_/UTRA_dom_sf"/>
</dbReference>
<dbReference type="InterPro" id="IPR011663">
    <property type="entry name" value="UTRA"/>
</dbReference>
<dbReference type="Pfam" id="PF00392">
    <property type="entry name" value="GntR"/>
    <property type="match status" value="1"/>
</dbReference>
<proteinExistence type="predicted"/>
<reference evidence="5 6" key="1">
    <citation type="journal article" date="2010" name="Stand. Genomic Sci.">
        <title>Complete genome sequence of Spirochaeta smaragdinae type strain (SEBR 4228).</title>
        <authorList>
            <person name="Mavromatis K."/>
            <person name="Yasawong M."/>
            <person name="Chertkov O."/>
            <person name="Lapidus A."/>
            <person name="Lucas S."/>
            <person name="Nolan M."/>
            <person name="Del Rio T.G."/>
            <person name="Tice H."/>
            <person name="Cheng J.F."/>
            <person name="Pitluck S."/>
            <person name="Liolios K."/>
            <person name="Ivanova N."/>
            <person name="Tapia R."/>
            <person name="Han C."/>
            <person name="Bruce D."/>
            <person name="Goodwin L."/>
            <person name="Pati A."/>
            <person name="Chen A."/>
            <person name="Palaniappan K."/>
            <person name="Land M."/>
            <person name="Hauser L."/>
            <person name="Chang Y.J."/>
            <person name="Jeffries C.D."/>
            <person name="Detter J.C."/>
            <person name="Rohde M."/>
            <person name="Brambilla E."/>
            <person name="Spring S."/>
            <person name="Goker M."/>
            <person name="Sikorski J."/>
            <person name="Woyke T."/>
            <person name="Bristow J."/>
            <person name="Eisen J.A."/>
            <person name="Markowitz V."/>
            <person name="Hugenholtz P."/>
            <person name="Klenk H.P."/>
            <person name="Kyrpides N.C."/>
        </authorList>
    </citation>
    <scope>NUCLEOTIDE SEQUENCE [LARGE SCALE GENOMIC DNA]</scope>
    <source>
        <strain evidence="6">DSM 11293 / JCM 15392 / SEBR 4228</strain>
    </source>
</reference>
<dbReference type="AlphaFoldDB" id="E1R262"/>
<name>E1R262_SEDSS</name>
<dbReference type="HOGENOM" id="CLU_063236_4_0_12"/>
<keyword evidence="1" id="KW-0805">Transcription regulation</keyword>
<dbReference type="KEGG" id="ssm:Spirs_2844"/>
<dbReference type="GO" id="GO:0003677">
    <property type="term" value="F:DNA binding"/>
    <property type="evidence" value="ECO:0007669"/>
    <property type="project" value="UniProtKB-KW"/>
</dbReference>
<dbReference type="PRINTS" id="PR00035">
    <property type="entry name" value="HTHGNTR"/>
</dbReference>
<accession>E1R262</accession>
<dbReference type="InterPro" id="IPR036388">
    <property type="entry name" value="WH-like_DNA-bd_sf"/>
</dbReference>
<evidence type="ECO:0000313" key="6">
    <source>
        <dbReference type="Proteomes" id="UP000002318"/>
    </source>
</evidence>
<dbReference type="InterPro" id="IPR000524">
    <property type="entry name" value="Tscrpt_reg_HTH_GntR"/>
</dbReference>
<dbReference type="PANTHER" id="PTHR44846">
    <property type="entry name" value="MANNOSYL-D-GLYCERATE TRANSPORT/METABOLISM SYSTEM REPRESSOR MNGR-RELATED"/>
    <property type="match status" value="1"/>
</dbReference>
<dbReference type="InterPro" id="IPR036390">
    <property type="entry name" value="WH_DNA-bd_sf"/>
</dbReference>
<dbReference type="GO" id="GO:0003700">
    <property type="term" value="F:DNA-binding transcription factor activity"/>
    <property type="evidence" value="ECO:0007669"/>
    <property type="project" value="InterPro"/>
</dbReference>
<keyword evidence="6" id="KW-1185">Reference proteome</keyword>
<organism evidence="5 6">
    <name type="scientific">Sediminispirochaeta smaragdinae (strain DSM 11293 / JCM 15392 / SEBR 4228)</name>
    <name type="common">Spirochaeta smaragdinae</name>
    <dbReference type="NCBI Taxonomy" id="573413"/>
    <lineage>
        <taxon>Bacteria</taxon>
        <taxon>Pseudomonadati</taxon>
        <taxon>Spirochaetota</taxon>
        <taxon>Spirochaetia</taxon>
        <taxon>Spirochaetales</taxon>
        <taxon>Spirochaetaceae</taxon>
        <taxon>Sediminispirochaeta</taxon>
    </lineage>
</organism>